<dbReference type="SMART" id="SM00534">
    <property type="entry name" value="MUTSac"/>
    <property type="match status" value="1"/>
</dbReference>
<proteinExistence type="inferred from homology"/>
<keyword evidence="2" id="KW-0547">Nucleotide-binding</keyword>
<dbReference type="InterPro" id="IPR027417">
    <property type="entry name" value="P-loop_NTPase"/>
</dbReference>
<dbReference type="SUPFAM" id="SSF52540">
    <property type="entry name" value="P-loop containing nucleoside triphosphate hydrolases"/>
    <property type="match status" value="1"/>
</dbReference>
<evidence type="ECO:0000256" key="4">
    <source>
        <dbReference type="ARBA" id="ARBA00023125"/>
    </source>
</evidence>
<evidence type="ECO:0000259" key="6">
    <source>
        <dbReference type="SMART" id="SM00533"/>
    </source>
</evidence>
<keyword evidence="3" id="KW-0067">ATP-binding</keyword>
<feature type="domain" description="DNA mismatch repair proteins mutS family" evidence="7">
    <location>
        <begin position="682"/>
        <end position="916"/>
    </location>
</feature>
<dbReference type="Proteomes" id="UP000218334">
    <property type="component" value="Unassembled WGS sequence"/>
</dbReference>
<gene>
    <name evidence="8" type="ORF">ARMSODRAFT_993048</name>
</gene>
<dbReference type="GO" id="GO:0005634">
    <property type="term" value="C:nucleus"/>
    <property type="evidence" value="ECO:0007669"/>
    <property type="project" value="TreeGrafter"/>
</dbReference>
<evidence type="ECO:0000256" key="1">
    <source>
        <dbReference type="ARBA" id="ARBA00006271"/>
    </source>
</evidence>
<sequence length="975" mass="108962">MPRSSPNHKRPRVQVPESDTARSQDLGYDSGDSRGSGASPSNRKKVRWEGNDSVTEKETGTTESDDDDDESVPEKISLTAWCQHGRVGVAYYDPVKCTVYVLEDIQESQHFDLTQIILDQAKPDVVLTSSKADDLFIDALREYVDRSGSVFQIRPYKDFIPSKGRDRLFSLQLLSDLPSADTGDANSSGIGSDTSRTRDAYEFMSRRRDQEGDPTMKRWNAAIRLSNFASIDSSPLCLASIGALLDHLVRERALNDLEGEGTHGLDIREIEILALNEVMQINADALHSLQIFENESHACAQSDKTKEGLSLFGILDTTKTTLGRALLRTWLLRPSLSLSVIRSRHDAVECFMRLENVGSTSSLNGHLKGIKNVPRMLGILKDGRGKISDWQGLVKFTFHCAMLKDALTELHAASHVDVVKEVAISCDTRFTRVTFSPVKLFNVLDIAYFRDVGNRINETVDWEESTQAGRVCVRPLIDEELDNRKLVYYGIDSVLSKVAQQMSQLVPADYAPSLNIVYFPQLGFLVCIPMLKEWQTEAGITVIDGWTFQFSSESHVYFKSQEMHDMDAHIGDLHSLIVDREIEIIQSLLEEILVHYDLMTHACDICAELDCLLAFADASRLYGYRRPTMVDQNIIDIKQGRHPLQEQVVDTYVPNDAHLTGGFYDPSDLLSDSTRSSDKTWNSVVLCTGANACGKSVFLKQIAMIQFMAQIGCFVPADSATLGVVDKIFTRISTRESVSKVQSAFMIDLNQVSLALRNSTARSLIILDEFGKGTLSTGSYFISRPLNSYGAGLLCGVLKHLMDRGADCPKVLAATHFHDVFREELLDPDSTPITFLHMQVLFTSSTGTILESRDSTPSAKPEWDRSSIDRQVTHGEKITYLYRVAEGLSLVSHAAKCAEIFGLPSRVVERAQYVSEMISNHELGRLLDEEMTEEERKDLEDAEAVCRRFLAWDLENEHGNVKMRLAEILGSTDEE</sequence>
<comment type="similarity">
    <text evidence="1">Belongs to the DNA mismatch repair MutS family.</text>
</comment>
<dbReference type="SUPFAM" id="SSF48334">
    <property type="entry name" value="DNA repair protein MutS, domain III"/>
    <property type="match status" value="1"/>
</dbReference>
<dbReference type="EMBL" id="KZ293418">
    <property type="protein sequence ID" value="PBK74771.1"/>
    <property type="molecule type" value="Genomic_DNA"/>
</dbReference>
<dbReference type="Pfam" id="PF00488">
    <property type="entry name" value="MutS_V"/>
    <property type="match status" value="1"/>
</dbReference>
<evidence type="ECO:0000259" key="7">
    <source>
        <dbReference type="SMART" id="SM00534"/>
    </source>
</evidence>
<name>A0A2H3BV59_9AGAR</name>
<keyword evidence="4" id="KW-0238">DNA-binding</keyword>
<evidence type="ECO:0000313" key="9">
    <source>
        <dbReference type="Proteomes" id="UP000218334"/>
    </source>
</evidence>
<dbReference type="PANTHER" id="PTHR11361">
    <property type="entry name" value="DNA MISMATCH REPAIR PROTEIN MUTS FAMILY MEMBER"/>
    <property type="match status" value="1"/>
</dbReference>
<accession>A0A2H3BV59</accession>
<dbReference type="SMART" id="SM00533">
    <property type="entry name" value="MUTSd"/>
    <property type="match status" value="1"/>
</dbReference>
<dbReference type="GO" id="GO:0030983">
    <property type="term" value="F:mismatched DNA binding"/>
    <property type="evidence" value="ECO:0007669"/>
    <property type="project" value="InterPro"/>
</dbReference>
<evidence type="ECO:0000256" key="3">
    <source>
        <dbReference type="ARBA" id="ARBA00022840"/>
    </source>
</evidence>
<dbReference type="InterPro" id="IPR000432">
    <property type="entry name" value="DNA_mismatch_repair_MutS_C"/>
</dbReference>
<feature type="region of interest" description="Disordered" evidence="5">
    <location>
        <begin position="1"/>
        <end position="72"/>
    </location>
</feature>
<dbReference type="InterPro" id="IPR007696">
    <property type="entry name" value="DNA_mismatch_repair_MutS_core"/>
</dbReference>
<protein>
    <recommendedName>
        <fullName evidence="10">DNA mismatch repair proteins mutS family domain-containing protein</fullName>
    </recommendedName>
</protein>
<dbReference type="GO" id="GO:0051026">
    <property type="term" value="P:chiasma assembly"/>
    <property type="evidence" value="ECO:0007669"/>
    <property type="project" value="TreeGrafter"/>
</dbReference>
<dbReference type="InterPro" id="IPR011184">
    <property type="entry name" value="DNA_mismatch_repair_Msh2"/>
</dbReference>
<evidence type="ECO:0000256" key="5">
    <source>
        <dbReference type="SAM" id="MobiDB-lite"/>
    </source>
</evidence>
<reference evidence="9" key="1">
    <citation type="journal article" date="2017" name="Nat. Ecol. Evol.">
        <title>Genome expansion and lineage-specific genetic innovations in the forest pathogenic fungi Armillaria.</title>
        <authorList>
            <person name="Sipos G."/>
            <person name="Prasanna A.N."/>
            <person name="Walter M.C."/>
            <person name="O'Connor E."/>
            <person name="Balint B."/>
            <person name="Krizsan K."/>
            <person name="Kiss B."/>
            <person name="Hess J."/>
            <person name="Varga T."/>
            <person name="Slot J."/>
            <person name="Riley R."/>
            <person name="Boka B."/>
            <person name="Rigling D."/>
            <person name="Barry K."/>
            <person name="Lee J."/>
            <person name="Mihaltcheva S."/>
            <person name="LaButti K."/>
            <person name="Lipzen A."/>
            <person name="Waldron R."/>
            <person name="Moloney N.M."/>
            <person name="Sperisen C."/>
            <person name="Kredics L."/>
            <person name="Vagvoelgyi C."/>
            <person name="Patrignani A."/>
            <person name="Fitzpatrick D."/>
            <person name="Nagy I."/>
            <person name="Doyle S."/>
            <person name="Anderson J.B."/>
            <person name="Grigoriev I.V."/>
            <person name="Gueldener U."/>
            <person name="Muensterkoetter M."/>
            <person name="Nagy L.G."/>
        </authorList>
    </citation>
    <scope>NUCLEOTIDE SEQUENCE [LARGE SCALE GENOMIC DNA]</scope>
    <source>
        <strain evidence="9">28-4</strain>
    </source>
</reference>
<evidence type="ECO:0000313" key="8">
    <source>
        <dbReference type="EMBL" id="PBK74771.1"/>
    </source>
</evidence>
<evidence type="ECO:0008006" key="10">
    <source>
        <dbReference type="Google" id="ProtNLM"/>
    </source>
</evidence>
<dbReference type="PIRSF" id="PIRSF005813">
    <property type="entry name" value="MSH2"/>
    <property type="match status" value="1"/>
</dbReference>
<dbReference type="Gene3D" id="1.10.1420.10">
    <property type="match status" value="1"/>
</dbReference>
<evidence type="ECO:0000256" key="2">
    <source>
        <dbReference type="ARBA" id="ARBA00022741"/>
    </source>
</evidence>
<dbReference type="AlphaFoldDB" id="A0A2H3BV59"/>
<dbReference type="GO" id="GO:0140664">
    <property type="term" value="F:ATP-dependent DNA damage sensor activity"/>
    <property type="evidence" value="ECO:0007669"/>
    <property type="project" value="InterPro"/>
</dbReference>
<feature type="compositionally biased region" description="Basic residues" evidence="5">
    <location>
        <begin position="1"/>
        <end position="12"/>
    </location>
</feature>
<organism evidence="8 9">
    <name type="scientific">Armillaria solidipes</name>
    <dbReference type="NCBI Taxonomy" id="1076256"/>
    <lineage>
        <taxon>Eukaryota</taxon>
        <taxon>Fungi</taxon>
        <taxon>Dikarya</taxon>
        <taxon>Basidiomycota</taxon>
        <taxon>Agaricomycotina</taxon>
        <taxon>Agaricomycetes</taxon>
        <taxon>Agaricomycetidae</taxon>
        <taxon>Agaricales</taxon>
        <taxon>Marasmiineae</taxon>
        <taxon>Physalacriaceae</taxon>
        <taxon>Armillaria</taxon>
    </lineage>
</organism>
<dbReference type="Gene3D" id="3.40.50.300">
    <property type="entry name" value="P-loop containing nucleotide triphosphate hydrolases"/>
    <property type="match status" value="1"/>
</dbReference>
<dbReference type="Pfam" id="PF05192">
    <property type="entry name" value="MutS_III"/>
    <property type="match status" value="1"/>
</dbReference>
<dbReference type="InterPro" id="IPR045076">
    <property type="entry name" value="MutS"/>
</dbReference>
<dbReference type="PANTHER" id="PTHR11361:SF20">
    <property type="entry name" value="MUTS PROTEIN HOMOLOG 5"/>
    <property type="match status" value="1"/>
</dbReference>
<feature type="domain" description="DNA mismatch repair protein MutS core" evidence="6">
    <location>
        <begin position="306"/>
        <end position="648"/>
    </location>
</feature>
<dbReference type="STRING" id="1076256.A0A2H3BV59"/>
<feature type="compositionally biased region" description="Basic and acidic residues" evidence="5">
    <location>
        <begin position="47"/>
        <end position="60"/>
    </location>
</feature>
<dbReference type="CDD" id="cd03281">
    <property type="entry name" value="ABC_MSH5_euk"/>
    <property type="match status" value="1"/>
</dbReference>
<dbReference type="GO" id="GO:0006298">
    <property type="term" value="P:mismatch repair"/>
    <property type="evidence" value="ECO:0007669"/>
    <property type="project" value="InterPro"/>
</dbReference>
<keyword evidence="9" id="KW-1185">Reference proteome</keyword>
<dbReference type="GO" id="GO:0005524">
    <property type="term" value="F:ATP binding"/>
    <property type="evidence" value="ECO:0007669"/>
    <property type="project" value="UniProtKB-KW"/>
</dbReference>
<dbReference type="InterPro" id="IPR036187">
    <property type="entry name" value="DNA_mismatch_repair_MutS_sf"/>
</dbReference>